<evidence type="ECO:0000256" key="5">
    <source>
        <dbReference type="ARBA" id="ARBA00022801"/>
    </source>
</evidence>
<evidence type="ECO:0000259" key="9">
    <source>
        <dbReference type="Pfam" id="PF02811"/>
    </source>
</evidence>
<evidence type="ECO:0000256" key="1">
    <source>
        <dbReference type="ARBA" id="ARBA00004970"/>
    </source>
</evidence>
<dbReference type="InterPro" id="IPR004013">
    <property type="entry name" value="PHP_dom"/>
</dbReference>
<evidence type="ECO:0000256" key="8">
    <source>
        <dbReference type="RuleBase" id="RU366003"/>
    </source>
</evidence>
<evidence type="ECO:0000256" key="4">
    <source>
        <dbReference type="ARBA" id="ARBA00022605"/>
    </source>
</evidence>
<dbReference type="PANTHER" id="PTHR21039:SF0">
    <property type="entry name" value="HISTIDINOL-PHOSPHATASE"/>
    <property type="match status" value="1"/>
</dbReference>
<dbReference type="NCBIfam" id="TIGR01856">
    <property type="entry name" value="hisJ_fam"/>
    <property type="match status" value="1"/>
</dbReference>
<dbReference type="InterPro" id="IPR016195">
    <property type="entry name" value="Pol/histidinol_Pase-like"/>
</dbReference>
<dbReference type="Pfam" id="PF02811">
    <property type="entry name" value="PHP"/>
    <property type="match status" value="1"/>
</dbReference>
<keyword evidence="4 8" id="KW-0028">Amino-acid biosynthesis</keyword>
<dbReference type="Proteomes" id="UP000448867">
    <property type="component" value="Unassembled WGS sequence"/>
</dbReference>
<comment type="caution">
    <text evidence="10">The sequence shown here is derived from an EMBL/GenBank/DDBJ whole genome shotgun (WGS) entry which is preliminary data.</text>
</comment>
<comment type="catalytic activity">
    <reaction evidence="7 8">
        <text>L-histidinol phosphate + H2O = L-histidinol + phosphate</text>
        <dbReference type="Rhea" id="RHEA:14465"/>
        <dbReference type="ChEBI" id="CHEBI:15377"/>
        <dbReference type="ChEBI" id="CHEBI:43474"/>
        <dbReference type="ChEBI" id="CHEBI:57699"/>
        <dbReference type="ChEBI" id="CHEBI:57980"/>
        <dbReference type="EC" id="3.1.3.15"/>
    </reaction>
</comment>
<sequence>MKKDGHIHTPFCPHGTEDLMEEYVLRAIDLGFDEISFTEHAPLPEGFTDPTPDGDSGMKLSRLHSYFSSIDKIKEKFAGEISILTGLEIDYIEGYEKETERFLNMWGHLLDDSILSVHFLRTSRGYTCVDYSADVFGELVEQMGSVLKVHEMYYETVKAAIKSNLGNYKPKRLGHVTLPRKFQKKYPLEQQAGSLLDSILIEVKKHSMVLDFNSAGLRKKDCGETYPPEDIVKKAQLLDIPFTFGSDAHAAEDVGKDYDLFLRYLA</sequence>
<organism evidence="10 11">
    <name type="scientific">Metabacillus lacus</name>
    <dbReference type="NCBI Taxonomy" id="1983721"/>
    <lineage>
        <taxon>Bacteria</taxon>
        <taxon>Bacillati</taxon>
        <taxon>Bacillota</taxon>
        <taxon>Bacilli</taxon>
        <taxon>Bacillales</taxon>
        <taxon>Bacillaceae</taxon>
        <taxon>Metabacillus</taxon>
    </lineage>
</organism>
<evidence type="ECO:0000313" key="10">
    <source>
        <dbReference type="EMBL" id="MRX72751.1"/>
    </source>
</evidence>
<dbReference type="NCBIfam" id="NF005996">
    <property type="entry name" value="PRK08123.1"/>
    <property type="match status" value="1"/>
</dbReference>
<proteinExistence type="inferred from homology"/>
<dbReference type="Gene3D" id="3.20.20.140">
    <property type="entry name" value="Metal-dependent hydrolases"/>
    <property type="match status" value="1"/>
</dbReference>
<dbReference type="SUPFAM" id="SSF89550">
    <property type="entry name" value="PHP domain-like"/>
    <property type="match status" value="1"/>
</dbReference>
<dbReference type="EMBL" id="WKKI01000020">
    <property type="protein sequence ID" value="MRX72751.1"/>
    <property type="molecule type" value="Genomic_DNA"/>
</dbReference>
<evidence type="ECO:0000256" key="6">
    <source>
        <dbReference type="ARBA" id="ARBA00023102"/>
    </source>
</evidence>
<dbReference type="AlphaFoldDB" id="A0A7X2IZP7"/>
<name>A0A7X2IZP7_9BACI</name>
<dbReference type="PANTHER" id="PTHR21039">
    <property type="entry name" value="HISTIDINOL PHOSPHATASE-RELATED"/>
    <property type="match status" value="1"/>
</dbReference>
<dbReference type="GO" id="GO:0005737">
    <property type="term" value="C:cytoplasm"/>
    <property type="evidence" value="ECO:0007669"/>
    <property type="project" value="TreeGrafter"/>
</dbReference>
<dbReference type="CDD" id="cd12110">
    <property type="entry name" value="PHP_HisPPase_Hisj_like"/>
    <property type="match status" value="1"/>
</dbReference>
<dbReference type="InterPro" id="IPR010140">
    <property type="entry name" value="Histidinol_P_phosphatase_HisJ"/>
</dbReference>
<dbReference type="Pfam" id="PF13263">
    <property type="entry name" value="PHP_C"/>
    <property type="match status" value="1"/>
</dbReference>
<keyword evidence="5 8" id="KW-0378">Hydrolase</keyword>
<gene>
    <name evidence="10" type="primary">hisJ</name>
    <name evidence="10" type="ORF">GJU40_11385</name>
</gene>
<comment type="similarity">
    <text evidence="2 8">Belongs to the PHP hydrolase family. HisK subfamily.</text>
</comment>
<evidence type="ECO:0000256" key="7">
    <source>
        <dbReference type="ARBA" id="ARBA00049158"/>
    </source>
</evidence>
<dbReference type="GO" id="GO:0000105">
    <property type="term" value="P:L-histidine biosynthetic process"/>
    <property type="evidence" value="ECO:0007669"/>
    <property type="project" value="UniProtKB-UniRule"/>
</dbReference>
<evidence type="ECO:0000256" key="3">
    <source>
        <dbReference type="ARBA" id="ARBA00013085"/>
    </source>
</evidence>
<comment type="pathway">
    <text evidence="1 8">Amino-acid biosynthesis; L-histidine biosynthesis; L-histidine from 5-phospho-alpha-D-ribose 1-diphosphate: step 8/9.</text>
</comment>
<accession>A0A7X2IZP7</accession>
<protein>
    <recommendedName>
        <fullName evidence="3 8">Histidinol-phosphatase</fullName>
        <shortName evidence="8">HolPase</shortName>
        <ecNumber evidence="3 8">3.1.3.15</ecNumber>
    </recommendedName>
</protein>
<dbReference type="UniPathway" id="UPA00031">
    <property type="reaction ID" value="UER00013"/>
</dbReference>
<evidence type="ECO:0000256" key="2">
    <source>
        <dbReference type="ARBA" id="ARBA00009152"/>
    </source>
</evidence>
<keyword evidence="11" id="KW-1185">Reference proteome</keyword>
<evidence type="ECO:0000313" key="11">
    <source>
        <dbReference type="Proteomes" id="UP000448867"/>
    </source>
</evidence>
<reference evidence="10 11" key="1">
    <citation type="submission" date="2019-11" db="EMBL/GenBank/DDBJ databases">
        <title>Bacillus lacus genome.</title>
        <authorList>
            <person name="Allen C.J."/>
            <person name="Newman J.D."/>
        </authorList>
    </citation>
    <scope>NUCLEOTIDE SEQUENCE [LARGE SCALE GENOMIC DNA]</scope>
    <source>
        <strain evidence="10 11">KCTC 33946</strain>
    </source>
</reference>
<dbReference type="GO" id="GO:0004401">
    <property type="term" value="F:histidinol-phosphatase activity"/>
    <property type="evidence" value="ECO:0007669"/>
    <property type="project" value="UniProtKB-UniRule"/>
</dbReference>
<keyword evidence="6 8" id="KW-0368">Histidine biosynthesis</keyword>
<dbReference type="EC" id="3.1.3.15" evidence="3 8"/>
<feature type="domain" description="PHP" evidence="9">
    <location>
        <begin position="4"/>
        <end position="214"/>
    </location>
</feature>